<dbReference type="RefSeq" id="WP_238726687.1">
    <property type="nucleotide sequence ID" value="NZ_JAHQCX010000005.1"/>
</dbReference>
<evidence type="ECO:0000313" key="4">
    <source>
        <dbReference type="Proteomes" id="UP001314681"/>
    </source>
</evidence>
<feature type="region of interest" description="Disordered" evidence="1">
    <location>
        <begin position="23"/>
        <end position="55"/>
    </location>
</feature>
<dbReference type="InterPro" id="IPR011050">
    <property type="entry name" value="Pectin_lyase_fold/virulence"/>
</dbReference>
<dbReference type="InterPro" id="IPR012334">
    <property type="entry name" value="Pectin_lyas_fold"/>
</dbReference>
<name>A0ABS6K6P3_9FIRM</name>
<accession>A0ABS6K6P3</accession>
<keyword evidence="4" id="KW-1185">Reference proteome</keyword>
<protein>
    <submittedName>
        <fullName evidence="3">DUF1565 domain-containing protein</fullName>
    </submittedName>
</protein>
<feature type="chain" id="PRO_5046662454" evidence="2">
    <location>
        <begin position="25"/>
        <end position="93"/>
    </location>
</feature>
<keyword evidence="2" id="KW-0732">Signal</keyword>
<sequence length="93" mass="10075">MRRLLTIILSVILLLGALPATARAGNEAVPSGTEKEFYVSPDGNDSNAGTKDEPFKTIERARGEVAKFNQNMTADIVSISDGWNLLSGQNTYF</sequence>
<dbReference type="Gene3D" id="2.160.20.10">
    <property type="entry name" value="Single-stranded right-handed beta-helix, Pectin lyase-like"/>
    <property type="match status" value="1"/>
</dbReference>
<proteinExistence type="predicted"/>
<dbReference type="EMBL" id="JAHQCX010000005">
    <property type="protein sequence ID" value="MBU9726216.1"/>
    <property type="molecule type" value="Genomic_DNA"/>
</dbReference>
<evidence type="ECO:0000256" key="1">
    <source>
        <dbReference type="SAM" id="MobiDB-lite"/>
    </source>
</evidence>
<dbReference type="SUPFAM" id="SSF51126">
    <property type="entry name" value="Pectin lyase-like"/>
    <property type="match status" value="1"/>
</dbReference>
<reference evidence="3 4" key="1">
    <citation type="submission" date="2021-06" db="EMBL/GenBank/DDBJ databases">
        <title>Description of novel taxa of the family Lachnospiraceae.</title>
        <authorList>
            <person name="Chaplin A.V."/>
            <person name="Sokolova S.R."/>
            <person name="Pikina A.P."/>
            <person name="Korzhanova M."/>
            <person name="Belova V."/>
            <person name="Korostin D."/>
            <person name="Efimov B.A."/>
        </authorList>
    </citation>
    <scope>NUCLEOTIDE SEQUENCE [LARGE SCALE GENOMIC DNA]</scope>
    <source>
        <strain evidence="3 4">ASD4241</strain>
    </source>
</reference>
<evidence type="ECO:0000313" key="3">
    <source>
        <dbReference type="EMBL" id="MBU9726216.1"/>
    </source>
</evidence>
<gene>
    <name evidence="3" type="ORF">KTH90_09330</name>
</gene>
<organism evidence="3 4">
    <name type="scientific">Diplocloster modestus</name>
    <dbReference type="NCBI Taxonomy" id="2850322"/>
    <lineage>
        <taxon>Bacteria</taxon>
        <taxon>Bacillati</taxon>
        <taxon>Bacillota</taxon>
        <taxon>Clostridia</taxon>
        <taxon>Lachnospirales</taxon>
        <taxon>Lachnospiraceae</taxon>
        <taxon>Diplocloster</taxon>
    </lineage>
</organism>
<feature type="signal peptide" evidence="2">
    <location>
        <begin position="1"/>
        <end position="24"/>
    </location>
</feature>
<evidence type="ECO:0000256" key="2">
    <source>
        <dbReference type="SAM" id="SignalP"/>
    </source>
</evidence>
<dbReference type="Proteomes" id="UP001314681">
    <property type="component" value="Unassembled WGS sequence"/>
</dbReference>
<comment type="caution">
    <text evidence="3">The sequence shown here is derived from an EMBL/GenBank/DDBJ whole genome shotgun (WGS) entry which is preliminary data.</text>
</comment>